<evidence type="ECO:0000313" key="2">
    <source>
        <dbReference type="EMBL" id="PWR71947.1"/>
    </source>
</evidence>
<dbReference type="PANTHER" id="PTHR12526:SF584">
    <property type="entry name" value="GLYCOSYLTRANSFERASE"/>
    <property type="match status" value="1"/>
</dbReference>
<comment type="caution">
    <text evidence="2">The sequence shown here is derived from an EMBL/GenBank/DDBJ whole genome shotgun (WGS) entry which is preliminary data.</text>
</comment>
<dbReference type="GeneID" id="97548196"/>
<dbReference type="SUPFAM" id="SSF53756">
    <property type="entry name" value="UDP-Glycosyltransferase/glycogen phosphorylase"/>
    <property type="match status" value="1"/>
</dbReference>
<feature type="domain" description="Glycosyl transferase family 1" evidence="1">
    <location>
        <begin position="193"/>
        <end position="331"/>
    </location>
</feature>
<protein>
    <recommendedName>
        <fullName evidence="1">Glycosyl transferase family 1 domain-containing protein</fullName>
    </recommendedName>
</protein>
<sequence>MRIAILSCLDFSVPGGAERFFIDMAMALDATIVCLSYDPFLGDCYPLAKDVKFHPLNVSLPNEPLKQVFGMHLFRSIKLDYDFFIVTDDMALRYISKGKPHCYIMLTPRRALYDMYYQTIADLSLSKKLIYVPVLSFFRFLDRRFVMKNVSHIAGISHNVRNRIWRTYQRQAYVLYPPIHLENYQNTGYGDYWLSVSRIDKWKRVENLVESFREMPDKKLKIAGRVYPSFEPLASSAPPNVEFLGSVTDNDLITLYSNCRGFLTMAIDEDYGLTPLEAMACGKPVVAAKEGGYLETVVDEHTGLLVAPDPFSIREAVCRIDKNPELYEKASRLQATRFDYKLFKEQISTYVHTLAKT</sequence>
<dbReference type="RefSeq" id="WP_109968437.1">
    <property type="nucleotide sequence ID" value="NZ_CP176093.1"/>
</dbReference>
<dbReference type="Proteomes" id="UP000245657">
    <property type="component" value="Unassembled WGS sequence"/>
</dbReference>
<evidence type="ECO:0000313" key="3">
    <source>
        <dbReference type="Proteomes" id="UP000245657"/>
    </source>
</evidence>
<dbReference type="Gene3D" id="3.40.50.2000">
    <property type="entry name" value="Glycogen Phosphorylase B"/>
    <property type="match status" value="1"/>
</dbReference>
<name>A0A2V2N6T6_9EURY</name>
<dbReference type="PANTHER" id="PTHR12526">
    <property type="entry name" value="GLYCOSYLTRANSFERASE"/>
    <property type="match status" value="1"/>
</dbReference>
<accession>A0A2V2N6T6</accession>
<organism evidence="2 3">
    <name type="scientific">Methanospirillum lacunae</name>
    <dbReference type="NCBI Taxonomy" id="668570"/>
    <lineage>
        <taxon>Archaea</taxon>
        <taxon>Methanobacteriati</taxon>
        <taxon>Methanobacteriota</taxon>
        <taxon>Stenosarchaea group</taxon>
        <taxon>Methanomicrobia</taxon>
        <taxon>Methanomicrobiales</taxon>
        <taxon>Methanospirillaceae</taxon>
        <taxon>Methanospirillum</taxon>
    </lineage>
</organism>
<keyword evidence="3" id="KW-1185">Reference proteome</keyword>
<dbReference type="GO" id="GO:0016757">
    <property type="term" value="F:glycosyltransferase activity"/>
    <property type="evidence" value="ECO:0007669"/>
    <property type="project" value="InterPro"/>
</dbReference>
<dbReference type="AlphaFoldDB" id="A0A2V2N6T6"/>
<gene>
    <name evidence="2" type="ORF">DK846_08085</name>
</gene>
<evidence type="ECO:0000259" key="1">
    <source>
        <dbReference type="Pfam" id="PF00534"/>
    </source>
</evidence>
<dbReference type="Pfam" id="PF00534">
    <property type="entry name" value="Glycos_transf_1"/>
    <property type="match status" value="1"/>
</dbReference>
<proteinExistence type="predicted"/>
<dbReference type="InterPro" id="IPR001296">
    <property type="entry name" value="Glyco_trans_1"/>
</dbReference>
<reference evidence="2 3" key="1">
    <citation type="submission" date="2018-05" db="EMBL/GenBank/DDBJ databases">
        <title>Draft genome of Methanospirillum lacunae Ki8-1.</title>
        <authorList>
            <person name="Dueholm M.S."/>
            <person name="Nielsen P.H."/>
            <person name="Bakmann L.F."/>
            <person name="Otzen D.E."/>
        </authorList>
    </citation>
    <scope>NUCLEOTIDE SEQUENCE [LARGE SCALE GENOMIC DNA]</scope>
    <source>
        <strain evidence="2 3">Ki8-1</strain>
    </source>
</reference>
<dbReference type="EMBL" id="QGMY01000007">
    <property type="protein sequence ID" value="PWR71947.1"/>
    <property type="molecule type" value="Genomic_DNA"/>
</dbReference>
<dbReference type="OrthoDB" id="132546at2157"/>